<reference evidence="2" key="1">
    <citation type="journal article" date="2019" name="Int. J. Syst. Evol. Microbiol.">
        <title>The Global Catalogue of Microorganisms (GCM) 10K type strain sequencing project: providing services to taxonomists for standard genome sequencing and annotation.</title>
        <authorList>
            <consortium name="The Broad Institute Genomics Platform"/>
            <consortium name="The Broad Institute Genome Sequencing Center for Infectious Disease"/>
            <person name="Wu L."/>
            <person name="Ma J."/>
        </authorList>
    </citation>
    <scope>NUCLEOTIDE SEQUENCE [LARGE SCALE GENOMIC DNA]</scope>
    <source>
        <strain evidence="2">JCM 16953</strain>
    </source>
</reference>
<evidence type="ECO:0000313" key="1">
    <source>
        <dbReference type="EMBL" id="GAA3828441.1"/>
    </source>
</evidence>
<comment type="caution">
    <text evidence="1">The sequence shown here is derived from an EMBL/GenBank/DDBJ whole genome shotgun (WGS) entry which is preliminary data.</text>
</comment>
<dbReference type="EMBL" id="BAABAH010000013">
    <property type="protein sequence ID" value="GAA3828441.1"/>
    <property type="molecule type" value="Genomic_DNA"/>
</dbReference>
<sequence length="326" mass="36563">MAPSSDGNKPAMAVNGRMLDFLHHVQSGVLGRWQLLEHGLSDNDIERMLRRRELARAAPGVYVSHTGPLTLVQRQWVAVLACWPAALTLESAVPGERPAPIHVAIEVKRNLRLRPPGAIPHRMTDFRTDVDWRAAPPRVRLDRAVLELMQARIRREDVAGAYAALANACHRRTTPDRIIRALGRRERVSGRRLIEGMLTDVRDGVCSVLERGYLERVERPHGLPRAERQRVSSATGRRTAQDVRYEKYGVVIELDGRAIHDNPVSWDADARRDLAELAVSDAVTARVTYGLVFGGQCETARWVGQILRRQGWDGLAHRCPQCPEPP</sequence>
<protein>
    <recommendedName>
        <fullName evidence="3">Type IV toxin-antitoxin system AbiEi family antitoxin domain-containing protein</fullName>
    </recommendedName>
</protein>
<keyword evidence="2" id="KW-1185">Reference proteome</keyword>
<dbReference type="Proteomes" id="UP001501821">
    <property type="component" value="Unassembled WGS sequence"/>
</dbReference>
<evidence type="ECO:0008006" key="3">
    <source>
        <dbReference type="Google" id="ProtNLM"/>
    </source>
</evidence>
<accession>A0ABP7IX61</accession>
<proteinExistence type="predicted"/>
<name>A0ABP7IX61_9ACTN</name>
<evidence type="ECO:0000313" key="2">
    <source>
        <dbReference type="Proteomes" id="UP001501821"/>
    </source>
</evidence>
<organism evidence="1 2">
    <name type="scientific">Nocardioides panacisoli</name>
    <dbReference type="NCBI Taxonomy" id="627624"/>
    <lineage>
        <taxon>Bacteria</taxon>
        <taxon>Bacillati</taxon>
        <taxon>Actinomycetota</taxon>
        <taxon>Actinomycetes</taxon>
        <taxon>Propionibacteriales</taxon>
        <taxon>Nocardioidaceae</taxon>
        <taxon>Nocardioides</taxon>
    </lineage>
</organism>
<gene>
    <name evidence="1" type="ORF">GCM10022242_32290</name>
</gene>